<dbReference type="SUPFAM" id="SSF48056">
    <property type="entry name" value="Di-copper centre-containing domain"/>
    <property type="match status" value="1"/>
</dbReference>
<dbReference type="PROSITE" id="PS00498">
    <property type="entry name" value="TYROSINASE_2"/>
    <property type="match status" value="1"/>
</dbReference>
<comment type="caution">
    <text evidence="5">The sequence shown here is derived from an EMBL/GenBank/DDBJ whole genome shotgun (WGS) entry which is preliminary data.</text>
</comment>
<feature type="signal peptide" evidence="2">
    <location>
        <begin position="1"/>
        <end position="20"/>
    </location>
</feature>
<dbReference type="Gene3D" id="1.10.1280.10">
    <property type="entry name" value="Di-copper center containing domain from catechol oxidase"/>
    <property type="match status" value="1"/>
</dbReference>
<accession>A0A179FL78</accession>
<dbReference type="KEGG" id="pchm:VFPPC_07878"/>
<organism evidence="5 6">
    <name type="scientific">Pochonia chlamydosporia 170</name>
    <dbReference type="NCBI Taxonomy" id="1380566"/>
    <lineage>
        <taxon>Eukaryota</taxon>
        <taxon>Fungi</taxon>
        <taxon>Dikarya</taxon>
        <taxon>Ascomycota</taxon>
        <taxon>Pezizomycotina</taxon>
        <taxon>Sordariomycetes</taxon>
        <taxon>Hypocreomycetidae</taxon>
        <taxon>Hypocreales</taxon>
        <taxon>Clavicipitaceae</taxon>
        <taxon>Pochonia</taxon>
    </lineage>
</organism>
<dbReference type="Pfam" id="PF00264">
    <property type="entry name" value="Tyrosinase"/>
    <property type="match status" value="1"/>
</dbReference>
<evidence type="ECO:0000259" key="3">
    <source>
        <dbReference type="PROSITE" id="PS00497"/>
    </source>
</evidence>
<feature type="domain" description="Tyrosinase copper-binding" evidence="4">
    <location>
        <begin position="294"/>
        <end position="305"/>
    </location>
</feature>
<dbReference type="InterPro" id="IPR008922">
    <property type="entry name" value="Di-copper_centre_dom_sf"/>
</dbReference>
<dbReference type="GO" id="GO:0046872">
    <property type="term" value="F:metal ion binding"/>
    <property type="evidence" value="ECO:0007669"/>
    <property type="project" value="UniProtKB-KW"/>
</dbReference>
<dbReference type="PROSITE" id="PS00497">
    <property type="entry name" value="TYROSINASE_1"/>
    <property type="match status" value="1"/>
</dbReference>
<dbReference type="InterPro" id="IPR050316">
    <property type="entry name" value="Tyrosinase/Hemocyanin"/>
</dbReference>
<feature type="chain" id="PRO_5008101809" evidence="2">
    <location>
        <begin position="21"/>
        <end position="548"/>
    </location>
</feature>
<evidence type="ECO:0000259" key="4">
    <source>
        <dbReference type="PROSITE" id="PS00498"/>
    </source>
</evidence>
<sequence length="548" mass="60642">MAFKTAILVFGLGAVPCALAQNPFPITGVPVSKGTNGVPLRRNINDLYTAGGAQWDLYIRALSSMQQVNYAEPLSYFQIAGIHGRPFIEWNNAGPPSFNGWGGYCPHGEELFLSWHRPYVLLFEQLLVTHAKQIAATYPQQHRQQYMQAAEQLRAPFWDWAANTAVPSATVPTTLQVNFPNGQNLQKRAISNPLYTYKIPQEVLNGQYGPFDPAGRTQVLRCPSPQSYPGTANSALAGRPYKQWVYDTFTRAQNFSNFALTGSLSVSLELIHNTIHMDSTCNQQFSNPELSGFDPLFMLHHSNIDRLWAYWQAIKPDQDIFHDSYSGQSRFASAPGTTITSKSPLQPFVGANNGVHTTESVRSIRNFGYSYLGLEYWRKSPTQMQQDATRLINQLYSSGSTKPKRAAARAETGQVKRFFARVSLDRSDVERPCDIAVFLNGTWAGGFSLMALPASGRISAGLSLDTVVHGRNGFSAMALDSAMSTMSQSIEVKVMQRGGKFVSNVRGLKVVLENVIVTPPATDDQFPTYSDSTLRTLDMSGKSRRGHI</sequence>
<dbReference type="AlphaFoldDB" id="A0A179FL78"/>
<dbReference type="PRINTS" id="PR00092">
    <property type="entry name" value="TYROSINASE"/>
</dbReference>
<proteinExistence type="predicted"/>
<feature type="domain" description="Tyrosinase copper-binding" evidence="3">
    <location>
        <begin position="107"/>
        <end position="124"/>
    </location>
</feature>
<dbReference type="Proteomes" id="UP000078397">
    <property type="component" value="Unassembled WGS sequence"/>
</dbReference>
<dbReference type="GO" id="GO:0016491">
    <property type="term" value="F:oxidoreductase activity"/>
    <property type="evidence" value="ECO:0007669"/>
    <property type="project" value="InterPro"/>
</dbReference>
<keyword evidence="6" id="KW-1185">Reference proteome</keyword>
<reference evidence="5 6" key="1">
    <citation type="journal article" date="2016" name="PLoS Pathog.">
        <title>Biosynthesis of antibiotic leucinostatins in bio-control fungus Purpureocillium lilacinum and their inhibition on phytophthora revealed by genome mining.</title>
        <authorList>
            <person name="Wang G."/>
            <person name="Liu Z."/>
            <person name="Lin R."/>
            <person name="Li E."/>
            <person name="Mao Z."/>
            <person name="Ling J."/>
            <person name="Yang Y."/>
            <person name="Yin W.B."/>
            <person name="Xie B."/>
        </authorList>
    </citation>
    <scope>NUCLEOTIDE SEQUENCE [LARGE SCALE GENOMIC DNA]</scope>
    <source>
        <strain evidence="5">170</strain>
    </source>
</reference>
<keyword evidence="2" id="KW-0732">Signal</keyword>
<dbReference type="PANTHER" id="PTHR11474">
    <property type="entry name" value="TYROSINASE FAMILY MEMBER"/>
    <property type="match status" value="1"/>
</dbReference>
<evidence type="ECO:0000256" key="2">
    <source>
        <dbReference type="SAM" id="SignalP"/>
    </source>
</evidence>
<dbReference type="GeneID" id="28850669"/>
<keyword evidence="1" id="KW-0479">Metal-binding</keyword>
<dbReference type="RefSeq" id="XP_018143401.1">
    <property type="nucleotide sequence ID" value="XM_018286675.1"/>
</dbReference>
<name>A0A179FL78_METCM</name>
<dbReference type="STRING" id="1380566.A0A179FL78"/>
<dbReference type="PANTHER" id="PTHR11474:SF131">
    <property type="entry name" value="TYROSINASE COPPER-BINDING DOMAIN-CONTAINING PROTEIN"/>
    <property type="match status" value="1"/>
</dbReference>
<evidence type="ECO:0000313" key="5">
    <source>
        <dbReference type="EMBL" id="OAQ66314.1"/>
    </source>
</evidence>
<dbReference type="InterPro" id="IPR002227">
    <property type="entry name" value="Tyrosinase_Cu-bd"/>
</dbReference>
<evidence type="ECO:0000256" key="1">
    <source>
        <dbReference type="ARBA" id="ARBA00022723"/>
    </source>
</evidence>
<evidence type="ECO:0000313" key="6">
    <source>
        <dbReference type="Proteomes" id="UP000078397"/>
    </source>
</evidence>
<protein>
    <submittedName>
        <fullName evidence="5">Tyrosinase 2</fullName>
    </submittedName>
</protein>
<dbReference type="OrthoDB" id="6132182at2759"/>
<gene>
    <name evidence="5" type="ORF">VFPPC_07878</name>
</gene>
<dbReference type="EMBL" id="LSBJ02000004">
    <property type="protein sequence ID" value="OAQ66314.1"/>
    <property type="molecule type" value="Genomic_DNA"/>
</dbReference>